<feature type="domain" description="TIR" evidence="2">
    <location>
        <begin position="4"/>
        <end position="140"/>
    </location>
</feature>
<accession>A0A1D8D5N3</accession>
<dbReference type="InterPro" id="IPR035897">
    <property type="entry name" value="Toll_tir_struct_dom_sf"/>
</dbReference>
<reference evidence="3" key="1">
    <citation type="submission" date="2016-09" db="EMBL/GenBank/DDBJ databases">
        <title>Genome sequence of Chlorobaculum limnaeum.</title>
        <authorList>
            <person name="Liu Z."/>
            <person name="Tank M."/>
            <person name="Bryant D.A."/>
        </authorList>
    </citation>
    <scope>NUCLEOTIDE SEQUENCE [LARGE SCALE GENOMIC DNA]</scope>
    <source>
        <strain evidence="3">DSM 1677</strain>
    </source>
</reference>
<name>A0A1D8D5N3_CHLLM</name>
<sequence>MNQKTYRAFISYSHADEKQASWLQKKLESYTIPAQIRKAYGEIIPKHLRPVFRDKTDLRPGNLGKLISSELDDSGYLIVVCSEASKQSTWVNREIEHFRQAGNADRIIPVVTGCKQQRDITDCYPAALDKSNQLGISLHTLGKTRTLLSIIATILDIRFDDLYKRHQKAQKKKLVLLVLLSLLILLIASAPAREIFRLWQQQQALTSAASVTQHIASSLMQSNSPTVEERMTNLNNTWVAEGNNENNVIFPLERRREKSKIFTGDLRRELDAAFVMEHLLPGGKESFREKIGRLNSQNDRSTQAIISSAEFIIKHRKNALAELKEIEDSRSLQDAQRHIGYFESELQMMRLYGMTLFWQLHQTLKPLADDGHPEAQLALALASSIPFDQQTVLDKIEASLGQKKRLINNAKTGLETAKLRLSAGYDKIRRTCEPLPDDPPEQVWGKMMRLVALGLIPEALSNLDYYEKMMKKKRDDPSAYTVPARVFIKEYLHKAEEGGVVVFGFEGNRHHGSLKTGDIITAVDGRRILFADDFIAARKAAKTNAPELAIYRHNRQTGRLEPISVRLSPNDPKVGMMDLVEKL</sequence>
<dbReference type="OrthoDB" id="7308181at2"/>
<gene>
    <name evidence="3" type="ORF">BIU88_11130</name>
</gene>
<evidence type="ECO:0000313" key="3">
    <source>
        <dbReference type="EMBL" id="AOS84637.1"/>
    </source>
</evidence>
<proteinExistence type="predicted"/>
<dbReference type="Proteomes" id="UP000095185">
    <property type="component" value="Chromosome"/>
</dbReference>
<feature type="transmembrane region" description="Helical" evidence="1">
    <location>
        <begin position="174"/>
        <end position="192"/>
    </location>
</feature>
<dbReference type="SUPFAM" id="SSF52200">
    <property type="entry name" value="Toll/Interleukin receptor TIR domain"/>
    <property type="match status" value="1"/>
</dbReference>
<dbReference type="Gene3D" id="3.40.50.10140">
    <property type="entry name" value="Toll/interleukin-1 receptor homology (TIR) domain"/>
    <property type="match status" value="1"/>
</dbReference>
<evidence type="ECO:0000256" key="1">
    <source>
        <dbReference type="SAM" id="Phobius"/>
    </source>
</evidence>
<dbReference type="Pfam" id="PF13676">
    <property type="entry name" value="TIR_2"/>
    <property type="match status" value="1"/>
</dbReference>
<dbReference type="GO" id="GO:0007165">
    <property type="term" value="P:signal transduction"/>
    <property type="evidence" value="ECO:0007669"/>
    <property type="project" value="InterPro"/>
</dbReference>
<keyword evidence="1" id="KW-0472">Membrane</keyword>
<evidence type="ECO:0000313" key="4">
    <source>
        <dbReference type="Proteomes" id="UP000095185"/>
    </source>
</evidence>
<dbReference type="EMBL" id="CP017305">
    <property type="protein sequence ID" value="AOS84637.1"/>
    <property type="molecule type" value="Genomic_DNA"/>
</dbReference>
<dbReference type="KEGG" id="clz:BIU88_11130"/>
<dbReference type="InterPro" id="IPR000157">
    <property type="entry name" value="TIR_dom"/>
</dbReference>
<dbReference type="STRING" id="274537.BIU88_11130"/>
<dbReference type="PROSITE" id="PS50104">
    <property type="entry name" value="TIR"/>
    <property type="match status" value="1"/>
</dbReference>
<keyword evidence="4" id="KW-1185">Reference proteome</keyword>
<dbReference type="AlphaFoldDB" id="A0A1D8D5N3"/>
<evidence type="ECO:0000259" key="2">
    <source>
        <dbReference type="PROSITE" id="PS50104"/>
    </source>
</evidence>
<protein>
    <recommendedName>
        <fullName evidence="2">TIR domain-containing protein</fullName>
    </recommendedName>
</protein>
<organism evidence="3 4">
    <name type="scientific">Chlorobaculum limnaeum</name>
    <dbReference type="NCBI Taxonomy" id="274537"/>
    <lineage>
        <taxon>Bacteria</taxon>
        <taxon>Pseudomonadati</taxon>
        <taxon>Chlorobiota</taxon>
        <taxon>Chlorobiia</taxon>
        <taxon>Chlorobiales</taxon>
        <taxon>Chlorobiaceae</taxon>
        <taxon>Chlorobaculum</taxon>
    </lineage>
</organism>
<keyword evidence="1" id="KW-0812">Transmembrane</keyword>
<keyword evidence="1" id="KW-1133">Transmembrane helix</keyword>
<dbReference type="RefSeq" id="WP_069810829.1">
    <property type="nucleotide sequence ID" value="NZ_CP017305.1"/>
</dbReference>